<keyword evidence="2" id="KW-1185">Reference proteome</keyword>
<gene>
    <name evidence="1" type="ORF">E1163_05515</name>
</gene>
<dbReference type="PROSITE" id="PS51257">
    <property type="entry name" value="PROKAR_LIPOPROTEIN"/>
    <property type="match status" value="1"/>
</dbReference>
<evidence type="ECO:0000313" key="2">
    <source>
        <dbReference type="Proteomes" id="UP000798808"/>
    </source>
</evidence>
<name>A0ABW9RJY8_9BACT</name>
<reference evidence="1 2" key="1">
    <citation type="submission" date="2019-02" db="EMBL/GenBank/DDBJ databases">
        <authorList>
            <person name="Goldberg S.R."/>
            <person name="Haltli B.A."/>
            <person name="Correa H."/>
            <person name="Russell K.G."/>
        </authorList>
    </citation>
    <scope>NUCLEOTIDE SEQUENCE [LARGE SCALE GENOMIC DNA]</scope>
    <source>
        <strain evidence="1 2">JCM 16186</strain>
    </source>
</reference>
<proteinExistence type="predicted"/>
<evidence type="ECO:0000313" key="1">
    <source>
        <dbReference type="EMBL" id="MTI24398.1"/>
    </source>
</evidence>
<sequence length="224" mass="25600">MRIFILITVLMLVIACTDKKSSEKDLSYKEFLFEFKDFEKPFVLGPKLILKSYLRGYVAGSSRLLNPQLRNQFLSKDSTTFSKYVMHDSLFITRNPVKPIGKTTLSNYDVLLYMIADGGGGYTFDYLRVGLFKDEKLLNSFNVAISALSFRHSKDIYLVTAIISENKIDQYKIAMEYHEEPNNFELGNEDYYFTLKDTLAVSTLEIQADGSILGKNLAELPDTK</sequence>
<dbReference type="Proteomes" id="UP000798808">
    <property type="component" value="Unassembled WGS sequence"/>
</dbReference>
<evidence type="ECO:0008006" key="3">
    <source>
        <dbReference type="Google" id="ProtNLM"/>
    </source>
</evidence>
<accession>A0ABW9RJY8</accession>
<comment type="caution">
    <text evidence="1">The sequence shown here is derived from an EMBL/GenBank/DDBJ whole genome shotgun (WGS) entry which is preliminary data.</text>
</comment>
<protein>
    <recommendedName>
        <fullName evidence="3">Lipoprotein</fullName>
    </recommendedName>
</protein>
<dbReference type="RefSeq" id="WP_155170336.1">
    <property type="nucleotide sequence ID" value="NZ_SMLW01000406.1"/>
</dbReference>
<dbReference type="EMBL" id="SMLW01000406">
    <property type="protein sequence ID" value="MTI24398.1"/>
    <property type="molecule type" value="Genomic_DNA"/>
</dbReference>
<organism evidence="1 2">
    <name type="scientific">Fulvivirga kasyanovii</name>
    <dbReference type="NCBI Taxonomy" id="396812"/>
    <lineage>
        <taxon>Bacteria</taxon>
        <taxon>Pseudomonadati</taxon>
        <taxon>Bacteroidota</taxon>
        <taxon>Cytophagia</taxon>
        <taxon>Cytophagales</taxon>
        <taxon>Fulvivirgaceae</taxon>
        <taxon>Fulvivirga</taxon>
    </lineage>
</organism>